<sequence>MFRLFTCASWLPWYRLEYLTDDILAGFTLVTMMIPQSIGYAVMANLPPIQGLYTASIPPIIYFIFGTSPYISIAPFAVTSLMAGESVLNAAKWFTDLRQFGNQSSSLPTNSTTIPPWQEYPDITCIASLQAFMLGLVLLSIYSVSLHKPLGKLVTKQLMNAFTTAASFSILTSQIKNILGVRIMATKGISPNIDTWIQLVKQAGNINWVSVVLGVVTIAMIIGLPKCEEALRQWIRKSNNKLQMASTVSIGNEIKAENDSDTNSSLAVRTKPKRRNSQESVIDNPHTRYGITPSASAHSLHPTSLSILHGTGYGTIHTTLENQASSSKILGHKPLHSLQNGLDGPLLNDSDIFSEVSLTYDAQSEMPFEPITETPDQSQRSSQNKPLPTQPLATSRAVIPAVLVAILISTLVSFFFHLPQIYKIKTIGHIQSGFPTFSLPWSFPSVYNTVSNATLSKTLFKNQPFAQIADVPQPTLSELFALVVFLLPSVFSIALVTYVTSISIICTFSNVTIIRPINPSIGNDELIIANGTNDCLHHNSAETVQPLQEQSRHSLTNSNLNPDTQQLKKGQDAQELLALSLSQLVSSFFTCFVSGAGLSRSAVLAHQTDLRTPLACLITVGIIGLIISFFTAPFQHIPAPVLSAVIVAAIWKPLKRVTGIKGLVVDALVNAKQADLDGLWHKSVRQSLLSNRSEATEYTHINEESEQELAVANTLPCLYEGLPVQSKPLAWKQMWMNLHRYAKIAVVWEDVCVWTITLLITGLIDSTWGILSGCVTVGWFRMLGKLV</sequence>
<dbReference type="InterPro" id="IPR011547">
    <property type="entry name" value="SLC26A/SulP_dom"/>
</dbReference>
<accession>F4P560</accession>
<dbReference type="InParanoid" id="F4P560"/>
<feature type="transmembrane region" description="Helical" evidence="6">
    <location>
        <begin position="158"/>
        <end position="175"/>
    </location>
</feature>
<organism evidence="8 9">
    <name type="scientific">Batrachochytrium dendrobatidis (strain JAM81 / FGSC 10211)</name>
    <name type="common">Frog chytrid fungus</name>
    <dbReference type="NCBI Taxonomy" id="684364"/>
    <lineage>
        <taxon>Eukaryota</taxon>
        <taxon>Fungi</taxon>
        <taxon>Fungi incertae sedis</taxon>
        <taxon>Chytridiomycota</taxon>
        <taxon>Chytridiomycota incertae sedis</taxon>
        <taxon>Chytridiomycetes</taxon>
        <taxon>Rhizophydiales</taxon>
        <taxon>Rhizophydiales incertae sedis</taxon>
        <taxon>Batrachochytrium</taxon>
    </lineage>
</organism>
<keyword evidence="4 6" id="KW-0472">Membrane</keyword>
<keyword evidence="9" id="KW-1185">Reference proteome</keyword>
<proteinExistence type="predicted"/>
<comment type="subcellular location">
    <subcellularLocation>
        <location evidence="1">Membrane</location>
        <topology evidence="1">Multi-pass membrane protein</topology>
    </subcellularLocation>
</comment>
<dbReference type="Proteomes" id="UP000007241">
    <property type="component" value="Unassembled WGS sequence"/>
</dbReference>
<dbReference type="EMBL" id="GL882885">
    <property type="protein sequence ID" value="EGF80027.1"/>
    <property type="molecule type" value="Genomic_DNA"/>
</dbReference>
<dbReference type="GO" id="GO:1902358">
    <property type="term" value="P:sulfate transmembrane transport"/>
    <property type="evidence" value="ECO:0000318"/>
    <property type="project" value="GO_Central"/>
</dbReference>
<dbReference type="STRING" id="684364.F4P560"/>
<feature type="domain" description="SLC26A/SulP transporter" evidence="7">
    <location>
        <begin position="395"/>
        <end position="454"/>
    </location>
</feature>
<keyword evidence="3 6" id="KW-1133">Transmembrane helix</keyword>
<dbReference type="PANTHER" id="PTHR11814">
    <property type="entry name" value="SULFATE TRANSPORTER"/>
    <property type="match status" value="1"/>
</dbReference>
<evidence type="ECO:0000256" key="2">
    <source>
        <dbReference type="ARBA" id="ARBA00022692"/>
    </source>
</evidence>
<dbReference type="HOGENOM" id="CLU_356366_0_0_1"/>
<feature type="region of interest" description="Disordered" evidence="5">
    <location>
        <begin position="364"/>
        <end position="390"/>
    </location>
</feature>
<dbReference type="AlphaFoldDB" id="F4P560"/>
<dbReference type="InterPro" id="IPR001902">
    <property type="entry name" value="SLC26A/SulP_fam"/>
</dbReference>
<keyword evidence="2 6" id="KW-0812">Transmembrane</keyword>
<evidence type="ECO:0000256" key="5">
    <source>
        <dbReference type="SAM" id="MobiDB-lite"/>
    </source>
</evidence>
<dbReference type="Pfam" id="PF00916">
    <property type="entry name" value="Sulfate_transp"/>
    <property type="match status" value="3"/>
</dbReference>
<reference evidence="8 9" key="1">
    <citation type="submission" date="2009-12" db="EMBL/GenBank/DDBJ databases">
        <title>The draft genome of Batrachochytrium dendrobatidis.</title>
        <authorList>
            <consortium name="US DOE Joint Genome Institute (JGI-PGF)"/>
            <person name="Kuo A."/>
            <person name="Salamov A."/>
            <person name="Schmutz J."/>
            <person name="Lucas S."/>
            <person name="Pitluck S."/>
            <person name="Rosenblum E."/>
            <person name="Stajich J."/>
            <person name="Eisen M."/>
            <person name="Grigoriev I.V."/>
        </authorList>
    </citation>
    <scope>NUCLEOTIDE SEQUENCE [LARGE SCALE GENOMIC DNA]</scope>
    <source>
        <strain evidence="9">JAM81 / FGSC 10211</strain>
    </source>
</reference>
<evidence type="ECO:0000256" key="4">
    <source>
        <dbReference type="ARBA" id="ARBA00023136"/>
    </source>
</evidence>
<evidence type="ECO:0000313" key="8">
    <source>
        <dbReference type="EMBL" id="EGF80027.1"/>
    </source>
</evidence>
<dbReference type="OrthoDB" id="288203at2759"/>
<dbReference type="GO" id="GO:1902476">
    <property type="term" value="P:chloride transmembrane transport"/>
    <property type="evidence" value="ECO:0000318"/>
    <property type="project" value="GO_Central"/>
</dbReference>
<dbReference type="GO" id="GO:0005886">
    <property type="term" value="C:plasma membrane"/>
    <property type="evidence" value="ECO:0000318"/>
    <property type="project" value="GO_Central"/>
</dbReference>
<feature type="transmembrane region" description="Helical" evidence="6">
    <location>
        <begin position="206"/>
        <end position="224"/>
    </location>
</feature>
<feature type="transmembrane region" description="Helical" evidence="6">
    <location>
        <begin position="576"/>
        <end position="598"/>
    </location>
</feature>
<feature type="transmembrane region" description="Helical" evidence="6">
    <location>
        <begin position="479"/>
        <end position="508"/>
    </location>
</feature>
<evidence type="ECO:0000256" key="1">
    <source>
        <dbReference type="ARBA" id="ARBA00004141"/>
    </source>
</evidence>
<dbReference type="GeneID" id="18238829"/>
<name>F4P560_BATDJ</name>
<dbReference type="GO" id="GO:0015116">
    <property type="term" value="F:sulfate transmembrane transporter activity"/>
    <property type="evidence" value="ECO:0000318"/>
    <property type="project" value="GO_Central"/>
</dbReference>
<feature type="transmembrane region" description="Helical" evidence="6">
    <location>
        <begin position="397"/>
        <end position="416"/>
    </location>
</feature>
<feature type="compositionally biased region" description="Polar residues" evidence="5">
    <location>
        <begin position="374"/>
        <end position="390"/>
    </location>
</feature>
<protein>
    <recommendedName>
        <fullName evidence="7">SLC26A/SulP transporter domain-containing protein</fullName>
    </recommendedName>
</protein>
<feature type="transmembrane region" description="Helical" evidence="6">
    <location>
        <begin position="55"/>
        <end position="78"/>
    </location>
</feature>
<dbReference type="RefSeq" id="XP_006679492.1">
    <property type="nucleotide sequence ID" value="XM_006679429.1"/>
</dbReference>
<evidence type="ECO:0000259" key="7">
    <source>
        <dbReference type="Pfam" id="PF00916"/>
    </source>
</evidence>
<evidence type="ECO:0000256" key="6">
    <source>
        <dbReference type="SAM" id="Phobius"/>
    </source>
</evidence>
<feature type="transmembrane region" description="Helical" evidence="6">
    <location>
        <begin position="610"/>
        <end position="630"/>
    </location>
</feature>
<evidence type="ECO:0000313" key="9">
    <source>
        <dbReference type="Proteomes" id="UP000007241"/>
    </source>
</evidence>
<feature type="domain" description="SLC26A/SulP transporter" evidence="7">
    <location>
        <begin position="19"/>
        <end position="231"/>
    </location>
</feature>
<feature type="region of interest" description="Disordered" evidence="5">
    <location>
        <begin position="255"/>
        <end position="297"/>
    </location>
</feature>
<gene>
    <name evidence="8" type="ORF">BATDEDRAFT_25637</name>
</gene>
<feature type="transmembrane region" description="Helical" evidence="6">
    <location>
        <begin position="23"/>
        <end position="43"/>
    </location>
</feature>
<evidence type="ECO:0000256" key="3">
    <source>
        <dbReference type="ARBA" id="ARBA00022989"/>
    </source>
</evidence>
<feature type="domain" description="SLC26A/SulP transporter" evidence="7">
    <location>
        <begin position="572"/>
        <end position="661"/>
    </location>
</feature>
<feature type="transmembrane region" description="Helical" evidence="6">
    <location>
        <begin position="126"/>
        <end position="146"/>
    </location>
</feature>